<sequence length="74" mass="7258">MELGEGQSVVDRHGCMGLGTAGVGADAQGVDGTVVARRGAEVAVAGQMAPGRGAAGLELILSHLPPCPGQVTYS</sequence>
<organism evidence="1 2">
    <name type="scientific">Saccharopolyspora erythraea</name>
    <name type="common">Streptomyces erythraeus</name>
    <dbReference type="NCBI Taxonomy" id="1836"/>
    <lineage>
        <taxon>Bacteria</taxon>
        <taxon>Bacillati</taxon>
        <taxon>Actinomycetota</taxon>
        <taxon>Actinomycetes</taxon>
        <taxon>Pseudonocardiales</taxon>
        <taxon>Pseudonocardiaceae</taxon>
        <taxon>Saccharopolyspora</taxon>
    </lineage>
</organism>
<keyword evidence="2" id="KW-1185">Reference proteome</keyword>
<reference evidence="1 2" key="1">
    <citation type="journal article" date="2019" name="Int. J. Syst. Evol. Microbiol.">
        <title>The Global Catalogue of Microorganisms (GCM) 10K type strain sequencing project: providing services to taxonomists for standard genome sequencing and annotation.</title>
        <authorList>
            <consortium name="The Broad Institute Genomics Platform"/>
            <consortium name="The Broad Institute Genome Sequencing Center for Infectious Disease"/>
            <person name="Wu L."/>
            <person name="Ma J."/>
        </authorList>
    </citation>
    <scope>NUCLEOTIDE SEQUENCE [LARGE SCALE GENOMIC DNA]</scope>
    <source>
        <strain evidence="1 2">JCM 10303</strain>
    </source>
</reference>
<evidence type="ECO:0000313" key="2">
    <source>
        <dbReference type="Proteomes" id="UP001500729"/>
    </source>
</evidence>
<protein>
    <submittedName>
        <fullName evidence="1">Uncharacterized protein</fullName>
    </submittedName>
</protein>
<dbReference type="RefSeq" id="WP_009949915.1">
    <property type="nucleotide sequence ID" value="NZ_BAAAGS010000076.1"/>
</dbReference>
<comment type="caution">
    <text evidence="1">The sequence shown here is derived from an EMBL/GenBank/DDBJ whole genome shotgun (WGS) entry which is preliminary data.</text>
</comment>
<dbReference type="EMBL" id="BAAAGS010000076">
    <property type="protein sequence ID" value="GAA0558037.1"/>
    <property type="molecule type" value="Genomic_DNA"/>
</dbReference>
<accession>A0ABN1E318</accession>
<dbReference type="Proteomes" id="UP001500729">
    <property type="component" value="Unassembled WGS sequence"/>
</dbReference>
<name>A0ABN1E318_SACER</name>
<proteinExistence type="predicted"/>
<gene>
    <name evidence="1" type="ORF">GCM10009533_64440</name>
</gene>
<evidence type="ECO:0000313" key="1">
    <source>
        <dbReference type="EMBL" id="GAA0558037.1"/>
    </source>
</evidence>